<comment type="caution">
    <text evidence="3">The sequence shown here is derived from an EMBL/GenBank/DDBJ whole genome shotgun (WGS) entry which is preliminary data.</text>
</comment>
<feature type="domain" description="Aminotransferase class I/classII large" evidence="2">
    <location>
        <begin position="187"/>
        <end position="524"/>
    </location>
</feature>
<dbReference type="EMBL" id="JBHFAB010000016">
    <property type="protein sequence ID" value="MFC1419169.1"/>
    <property type="molecule type" value="Genomic_DNA"/>
</dbReference>
<dbReference type="PANTHER" id="PTHR43795">
    <property type="entry name" value="BIFUNCTIONAL ASPARTATE AMINOTRANSFERASE AND GLUTAMATE/ASPARTATE-PREPHENATE AMINOTRANSFERASE-RELATED"/>
    <property type="match status" value="1"/>
</dbReference>
<evidence type="ECO:0000313" key="4">
    <source>
        <dbReference type="Proteomes" id="UP001592531"/>
    </source>
</evidence>
<dbReference type="Gene3D" id="1.10.20.110">
    <property type="match status" value="1"/>
</dbReference>
<dbReference type="Proteomes" id="UP001592531">
    <property type="component" value="Unassembled WGS sequence"/>
</dbReference>
<dbReference type="Gene3D" id="3.90.1150.10">
    <property type="entry name" value="Aspartate Aminotransferase, domain 1"/>
    <property type="match status" value="1"/>
</dbReference>
<keyword evidence="3" id="KW-0808">Transferase</keyword>
<dbReference type="NCBIfam" id="NF006755">
    <property type="entry name" value="PRK09275.1"/>
    <property type="match status" value="1"/>
</dbReference>
<keyword evidence="4" id="KW-1185">Reference proteome</keyword>
<keyword evidence="3" id="KW-0456">Lyase</keyword>
<dbReference type="GO" id="GO:0004069">
    <property type="term" value="F:L-aspartate:2-oxoglutarate aminotransferase activity"/>
    <property type="evidence" value="ECO:0007669"/>
    <property type="project" value="UniProtKB-EC"/>
</dbReference>
<dbReference type="SUPFAM" id="SSF53383">
    <property type="entry name" value="PLP-dependent transferases"/>
    <property type="match status" value="1"/>
</dbReference>
<dbReference type="InterPro" id="IPR050478">
    <property type="entry name" value="Ethylene_sulfur-biosynth"/>
</dbReference>
<dbReference type="Gene3D" id="3.40.640.10">
    <property type="entry name" value="Type I PLP-dependent aspartate aminotransferase-like (Major domain)"/>
    <property type="match status" value="1"/>
</dbReference>
<dbReference type="RefSeq" id="WP_380538201.1">
    <property type="nucleotide sequence ID" value="NZ_JBHFAB010000016.1"/>
</dbReference>
<dbReference type="InterPro" id="IPR015421">
    <property type="entry name" value="PyrdxlP-dep_Trfase_major"/>
</dbReference>
<evidence type="ECO:0000256" key="1">
    <source>
        <dbReference type="ARBA" id="ARBA00022898"/>
    </source>
</evidence>
<dbReference type="CDD" id="cd00609">
    <property type="entry name" value="AAT_like"/>
    <property type="match status" value="1"/>
</dbReference>
<dbReference type="EC" id="2.6.1.1" evidence="3"/>
<name>A0ABV6VZJ8_9ACTN</name>
<dbReference type="NCBIfam" id="TIGR03801">
    <property type="entry name" value="asp_4_decarbox"/>
    <property type="match status" value="1"/>
</dbReference>
<dbReference type="PANTHER" id="PTHR43795:SF2">
    <property type="entry name" value="BIFUNCTIONAL ASPARTATE AMINOTRANSFERASE AND GLUTAMATE_ASPARTATE-PREPHENATE AMINOTRANSFERASE"/>
    <property type="match status" value="1"/>
</dbReference>
<dbReference type="InterPro" id="IPR015422">
    <property type="entry name" value="PyrdxlP-dep_Trfase_small"/>
</dbReference>
<dbReference type="GO" id="GO:0047688">
    <property type="term" value="F:aspartate 4-decarboxylase activity"/>
    <property type="evidence" value="ECO:0007669"/>
    <property type="project" value="UniProtKB-EC"/>
</dbReference>
<dbReference type="InterPro" id="IPR022518">
    <property type="entry name" value="Aspartate_4-decarboxylase"/>
</dbReference>
<keyword evidence="3" id="KW-0032">Aminotransferase</keyword>
<keyword evidence="1" id="KW-0663">Pyridoxal phosphate</keyword>
<sequence length="567" mass="62248">MPNTTVSRAEMHRLAQLSPFELKGEFIALAEKYQAGQPAQKGRSTKAMLNAGRGNPNWIATGPREAYFALGSFALTESRRVWTADNLGGMPELHGSAARFDAYAAAHPELPGIALLKDCVELAATRFGFDRDAWVHELTDGIIGDNYPVPDRMLEHGEQVVRGYLQEELMASRPPTGSGLDLFATEGGTAAMCYIFDSLMKNGVLKKGDRIALMVPVFTPYIEIPELDTYEFDVVRVEASSFTETGVRGWRYPEEEIAKLADPSVRLLCLVNPSNPPSLALSGRVVEQIKGIVESSNPNLLIVTDDVYGTFVDGFRTIAAELPRNTLLVYSYSKHYGCTGHRLGVIGLHQDNVIDDQIAALPESERERLRKRYGTLKLEPDSIRFIDRLVADSRQVALNHTAGLSLPQQVQMQLFSLFALLPEGKEYKAKVQSVVRQRLDLLLEGSGMRIAEDPRRAGYYIELDLLAEAERVAGKGFADYLQATYEPVEPLFRLAEQTGVVLLNGGGFDGPEWSVRVSLANLDDLDYLKIGHHLKEIFADYQEEWRAAGAVGANGANGTSGAVGAAG</sequence>
<gene>
    <name evidence="3" type="ORF">ACEZDE_21395</name>
</gene>
<dbReference type="InterPro" id="IPR015424">
    <property type="entry name" value="PyrdxlP-dep_Trfase"/>
</dbReference>
<accession>A0ABV6VZJ8</accession>
<protein>
    <submittedName>
        <fullName evidence="3">Bifunctional aspartate transaminase/aspartate 4-decarboxylase</fullName>
        <ecNumber evidence="3">2.6.1.1</ecNumber>
        <ecNumber evidence="3">4.1.1.12</ecNumber>
    </submittedName>
</protein>
<reference evidence="3 4" key="1">
    <citation type="submission" date="2024-09" db="EMBL/GenBank/DDBJ databases">
        <authorList>
            <person name="Lee S.D."/>
        </authorList>
    </citation>
    <scope>NUCLEOTIDE SEQUENCE [LARGE SCALE GENOMIC DNA]</scope>
    <source>
        <strain evidence="3 4">N8-3</strain>
    </source>
</reference>
<dbReference type="EC" id="4.1.1.12" evidence="3"/>
<proteinExistence type="predicted"/>
<evidence type="ECO:0000313" key="3">
    <source>
        <dbReference type="EMBL" id="MFC1419169.1"/>
    </source>
</evidence>
<dbReference type="InterPro" id="IPR004839">
    <property type="entry name" value="Aminotransferase_I/II_large"/>
</dbReference>
<dbReference type="Pfam" id="PF00155">
    <property type="entry name" value="Aminotran_1_2"/>
    <property type="match status" value="1"/>
</dbReference>
<organism evidence="3 4">
    <name type="scientific">Streptacidiphilus cavernicola</name>
    <dbReference type="NCBI Taxonomy" id="3342716"/>
    <lineage>
        <taxon>Bacteria</taxon>
        <taxon>Bacillati</taxon>
        <taxon>Actinomycetota</taxon>
        <taxon>Actinomycetes</taxon>
        <taxon>Kitasatosporales</taxon>
        <taxon>Streptomycetaceae</taxon>
        <taxon>Streptacidiphilus</taxon>
    </lineage>
</organism>
<evidence type="ECO:0000259" key="2">
    <source>
        <dbReference type="Pfam" id="PF00155"/>
    </source>
</evidence>